<reference evidence="6 7" key="1">
    <citation type="submission" date="2022-10" db="EMBL/GenBank/DDBJ databases">
        <title>Defluviimonas sp. nov., isolated from ocean surface sediments.</title>
        <authorList>
            <person name="He W."/>
            <person name="Wang L."/>
            <person name="Zhang D.-F."/>
        </authorList>
    </citation>
    <scope>NUCLEOTIDE SEQUENCE [LARGE SCALE GENOMIC DNA]</scope>
    <source>
        <strain evidence="6 7">WL0024</strain>
    </source>
</reference>
<evidence type="ECO:0000256" key="3">
    <source>
        <dbReference type="ARBA" id="ARBA00023163"/>
    </source>
</evidence>
<name>A0ABT2X9E9_9RHOB</name>
<dbReference type="InterPro" id="IPR000595">
    <property type="entry name" value="cNMP-bd_dom"/>
</dbReference>
<gene>
    <name evidence="6" type="ORF">OEZ60_19860</name>
</gene>
<organism evidence="6 7">
    <name type="scientific">Albidovulum salinarum</name>
    <dbReference type="NCBI Taxonomy" id="2984153"/>
    <lineage>
        <taxon>Bacteria</taxon>
        <taxon>Pseudomonadati</taxon>
        <taxon>Pseudomonadota</taxon>
        <taxon>Alphaproteobacteria</taxon>
        <taxon>Rhodobacterales</taxon>
        <taxon>Paracoccaceae</taxon>
        <taxon>Albidovulum</taxon>
    </lineage>
</organism>
<dbReference type="Pfam" id="PF13545">
    <property type="entry name" value="HTH_Crp_2"/>
    <property type="match status" value="1"/>
</dbReference>
<keyword evidence="2" id="KW-0238">DNA-binding</keyword>
<keyword evidence="3" id="KW-0804">Transcription</keyword>
<dbReference type="Gene3D" id="2.60.120.10">
    <property type="entry name" value="Jelly Rolls"/>
    <property type="match status" value="1"/>
</dbReference>
<dbReference type="InterPro" id="IPR012318">
    <property type="entry name" value="HTH_CRP"/>
</dbReference>
<evidence type="ECO:0000313" key="6">
    <source>
        <dbReference type="EMBL" id="MCU9850250.1"/>
    </source>
</evidence>
<dbReference type="SUPFAM" id="SSF51206">
    <property type="entry name" value="cAMP-binding domain-like"/>
    <property type="match status" value="1"/>
</dbReference>
<dbReference type="RefSeq" id="WP_263340088.1">
    <property type="nucleotide sequence ID" value="NZ_JAOVQO010000024.1"/>
</dbReference>
<dbReference type="Gene3D" id="1.10.10.10">
    <property type="entry name" value="Winged helix-like DNA-binding domain superfamily/Winged helix DNA-binding domain"/>
    <property type="match status" value="1"/>
</dbReference>
<dbReference type="InterPro" id="IPR036388">
    <property type="entry name" value="WH-like_DNA-bd_sf"/>
</dbReference>
<dbReference type="SUPFAM" id="SSF46785">
    <property type="entry name" value="Winged helix' DNA-binding domain"/>
    <property type="match status" value="1"/>
</dbReference>
<evidence type="ECO:0000313" key="7">
    <source>
        <dbReference type="Proteomes" id="UP001209535"/>
    </source>
</evidence>
<dbReference type="InterPro" id="IPR014710">
    <property type="entry name" value="RmlC-like_jellyroll"/>
</dbReference>
<accession>A0ABT2X9E9</accession>
<dbReference type="SMART" id="SM00419">
    <property type="entry name" value="HTH_CRP"/>
    <property type="match status" value="1"/>
</dbReference>
<dbReference type="InterPro" id="IPR018490">
    <property type="entry name" value="cNMP-bd_dom_sf"/>
</dbReference>
<feature type="domain" description="Cyclic nucleotide-binding" evidence="4">
    <location>
        <begin position="15"/>
        <end position="92"/>
    </location>
</feature>
<evidence type="ECO:0000256" key="1">
    <source>
        <dbReference type="ARBA" id="ARBA00023015"/>
    </source>
</evidence>
<protein>
    <submittedName>
        <fullName evidence="6">Crp/Fnr family transcriptional regulator</fullName>
    </submittedName>
</protein>
<evidence type="ECO:0000259" key="4">
    <source>
        <dbReference type="PROSITE" id="PS50042"/>
    </source>
</evidence>
<sequence>MLETGTVSARTNPAYLSTLPPNFLKTLHEISSNEIVVRAGDEFVADGQQSTRVYLVRVGLGLRAKTLPDGRRQVLSVLFPGDLVGLQAMLIGQAHHNAEARSDMRLSVIEHQRLRALWQQKFDAVALSLKAMAYDEVRLMKALLSIGQYTAEEAIASVLYSIFRRGVLHGMVRRNSMPFPFRQSDIADMLGLSLVHTNKTLAKLRRAKHLDLSDGKLTVYNADDLARAYMFDLADETYGDDTER</sequence>
<dbReference type="Proteomes" id="UP001209535">
    <property type="component" value="Unassembled WGS sequence"/>
</dbReference>
<dbReference type="PROSITE" id="PS50042">
    <property type="entry name" value="CNMP_BINDING_3"/>
    <property type="match status" value="1"/>
</dbReference>
<evidence type="ECO:0000259" key="5">
    <source>
        <dbReference type="PROSITE" id="PS51063"/>
    </source>
</evidence>
<dbReference type="PROSITE" id="PS51063">
    <property type="entry name" value="HTH_CRP_2"/>
    <property type="match status" value="1"/>
</dbReference>
<keyword evidence="7" id="KW-1185">Reference proteome</keyword>
<feature type="domain" description="HTH crp-type" evidence="5">
    <location>
        <begin position="149"/>
        <end position="223"/>
    </location>
</feature>
<dbReference type="EMBL" id="JAOVQO010000024">
    <property type="protein sequence ID" value="MCU9850250.1"/>
    <property type="molecule type" value="Genomic_DNA"/>
</dbReference>
<dbReference type="CDD" id="cd00038">
    <property type="entry name" value="CAP_ED"/>
    <property type="match status" value="1"/>
</dbReference>
<dbReference type="Pfam" id="PF00027">
    <property type="entry name" value="cNMP_binding"/>
    <property type="match status" value="1"/>
</dbReference>
<comment type="caution">
    <text evidence="6">The sequence shown here is derived from an EMBL/GenBank/DDBJ whole genome shotgun (WGS) entry which is preliminary data.</text>
</comment>
<evidence type="ECO:0000256" key="2">
    <source>
        <dbReference type="ARBA" id="ARBA00023125"/>
    </source>
</evidence>
<dbReference type="InterPro" id="IPR036390">
    <property type="entry name" value="WH_DNA-bd_sf"/>
</dbReference>
<proteinExistence type="predicted"/>
<keyword evidence="1" id="KW-0805">Transcription regulation</keyword>